<accession>A0AAN7FSA5</accession>
<dbReference type="EMBL" id="JAXUIC010000004">
    <property type="protein sequence ID" value="KAK4594629.1"/>
    <property type="molecule type" value="Genomic_DNA"/>
</dbReference>
<protein>
    <submittedName>
        <fullName evidence="1">Uncharacterized protein</fullName>
    </submittedName>
</protein>
<comment type="caution">
    <text evidence="1">The sequence shown here is derived from an EMBL/GenBank/DDBJ whole genome shotgun (WGS) entry which is preliminary data.</text>
</comment>
<dbReference type="Proteomes" id="UP001324115">
    <property type="component" value="Unassembled WGS sequence"/>
</dbReference>
<gene>
    <name evidence="1" type="ORF">RGQ29_018350</name>
</gene>
<sequence length="35" mass="4125">MSNKLFFCRSWVIISDFPLGSNGETWALPTHRRTR</sequence>
<evidence type="ECO:0000313" key="1">
    <source>
        <dbReference type="EMBL" id="KAK4594629.1"/>
    </source>
</evidence>
<proteinExistence type="predicted"/>
<organism evidence="1 2">
    <name type="scientific">Quercus rubra</name>
    <name type="common">Northern red oak</name>
    <name type="synonym">Quercus borealis</name>
    <dbReference type="NCBI Taxonomy" id="3512"/>
    <lineage>
        <taxon>Eukaryota</taxon>
        <taxon>Viridiplantae</taxon>
        <taxon>Streptophyta</taxon>
        <taxon>Embryophyta</taxon>
        <taxon>Tracheophyta</taxon>
        <taxon>Spermatophyta</taxon>
        <taxon>Magnoliopsida</taxon>
        <taxon>eudicotyledons</taxon>
        <taxon>Gunneridae</taxon>
        <taxon>Pentapetalae</taxon>
        <taxon>rosids</taxon>
        <taxon>fabids</taxon>
        <taxon>Fagales</taxon>
        <taxon>Fagaceae</taxon>
        <taxon>Quercus</taxon>
    </lineage>
</organism>
<keyword evidence="2" id="KW-1185">Reference proteome</keyword>
<reference evidence="1 2" key="1">
    <citation type="journal article" date="2023" name="G3 (Bethesda)">
        <title>A haplotype-resolved chromosome-scale genome for Quercus rubra L. provides insights into the genetics of adaptive traits for red oak species.</title>
        <authorList>
            <person name="Kapoor B."/>
            <person name="Jenkins J."/>
            <person name="Schmutz J."/>
            <person name="Zhebentyayeva T."/>
            <person name="Kuelheim C."/>
            <person name="Coggeshall M."/>
            <person name="Heim C."/>
            <person name="Lasky J.R."/>
            <person name="Leites L."/>
            <person name="Islam-Faridi N."/>
            <person name="Romero-Severson J."/>
            <person name="DeLeo V.L."/>
            <person name="Lucas S.M."/>
            <person name="Lazic D."/>
            <person name="Gailing O."/>
            <person name="Carlson J."/>
            <person name="Staton M."/>
        </authorList>
    </citation>
    <scope>NUCLEOTIDE SEQUENCE [LARGE SCALE GENOMIC DNA]</scope>
    <source>
        <strain evidence="1">Pseudo-F2</strain>
    </source>
</reference>
<name>A0AAN7FSA5_QUERU</name>
<dbReference type="AlphaFoldDB" id="A0AAN7FSA5"/>
<evidence type="ECO:0000313" key="2">
    <source>
        <dbReference type="Proteomes" id="UP001324115"/>
    </source>
</evidence>